<evidence type="ECO:0000313" key="5">
    <source>
        <dbReference type="RefSeq" id="XP_035549772.1"/>
    </source>
</evidence>
<proteinExistence type="predicted"/>
<dbReference type="Gene3D" id="3.40.50.720">
    <property type="entry name" value="NAD(P)-binding Rossmann-like Domain"/>
    <property type="match status" value="1"/>
</dbReference>
<feature type="non-terminal residue" evidence="5">
    <location>
        <position position="1"/>
    </location>
</feature>
<dbReference type="InterPro" id="IPR050425">
    <property type="entry name" value="NAD(P)_dehydrat-like"/>
</dbReference>
<feature type="domain" description="NAD-dependent epimerase/dehydratase" evidence="3">
    <location>
        <begin position="1"/>
        <end position="152"/>
    </location>
</feature>
<keyword evidence="2" id="KW-0560">Oxidoreductase</keyword>
<name>A0A6P9F524_JUGRE</name>
<reference evidence="5" key="1">
    <citation type="submission" date="2025-08" db="UniProtKB">
        <authorList>
            <consortium name="RefSeq"/>
        </authorList>
    </citation>
    <scope>IDENTIFICATION</scope>
    <source>
        <tissue evidence="5">Leaves</tissue>
    </source>
</reference>
<dbReference type="Proteomes" id="UP000235220">
    <property type="component" value="Chromosome 9"/>
</dbReference>
<dbReference type="AlphaFoldDB" id="A0A6P9F524"/>
<evidence type="ECO:0000256" key="2">
    <source>
        <dbReference type="ARBA" id="ARBA00023002"/>
    </source>
</evidence>
<dbReference type="KEGG" id="jre:108992005"/>
<organism evidence="4 5">
    <name type="scientific">Juglans regia</name>
    <name type="common">English walnut</name>
    <dbReference type="NCBI Taxonomy" id="51240"/>
    <lineage>
        <taxon>Eukaryota</taxon>
        <taxon>Viridiplantae</taxon>
        <taxon>Streptophyta</taxon>
        <taxon>Embryophyta</taxon>
        <taxon>Tracheophyta</taxon>
        <taxon>Spermatophyta</taxon>
        <taxon>Magnoliopsida</taxon>
        <taxon>eudicotyledons</taxon>
        <taxon>Gunneridae</taxon>
        <taxon>Pentapetalae</taxon>
        <taxon>rosids</taxon>
        <taxon>fabids</taxon>
        <taxon>Fagales</taxon>
        <taxon>Juglandaceae</taxon>
        <taxon>Juglans</taxon>
    </lineage>
</organism>
<dbReference type="RefSeq" id="XP_035549772.1">
    <property type="nucleotide sequence ID" value="XM_035693879.1"/>
</dbReference>
<dbReference type="Pfam" id="PF01370">
    <property type="entry name" value="Epimerase"/>
    <property type="match status" value="1"/>
</dbReference>
<dbReference type="InterPro" id="IPR036291">
    <property type="entry name" value="NAD(P)-bd_dom_sf"/>
</dbReference>
<dbReference type="OrthoDB" id="2735536at2759"/>
<dbReference type="GeneID" id="108992005"/>
<dbReference type="FunCoup" id="A0A6P9F524">
    <property type="interactions" value="75"/>
</dbReference>
<dbReference type="InParanoid" id="A0A6P9F524"/>
<accession>A0A6P9F524</accession>
<dbReference type="SUPFAM" id="SSF51735">
    <property type="entry name" value="NAD(P)-binding Rossmann-fold domains"/>
    <property type="match status" value="1"/>
</dbReference>
<dbReference type="PANTHER" id="PTHR10366:SF628">
    <property type="entry name" value="NAD(P)-BINDING ROSSMANN-FOLD SUPERFAMILY PROTEIN"/>
    <property type="match status" value="1"/>
</dbReference>
<dbReference type="InterPro" id="IPR001509">
    <property type="entry name" value="Epimerase_deHydtase"/>
</dbReference>
<evidence type="ECO:0000259" key="3">
    <source>
        <dbReference type="Pfam" id="PF01370"/>
    </source>
</evidence>
<protein>
    <submittedName>
        <fullName evidence="5">Anthocyanidin reductase</fullName>
    </submittedName>
</protein>
<evidence type="ECO:0000313" key="4">
    <source>
        <dbReference type="Proteomes" id="UP000235220"/>
    </source>
</evidence>
<dbReference type="GO" id="GO:0016491">
    <property type="term" value="F:oxidoreductase activity"/>
    <property type="evidence" value="ECO:0007669"/>
    <property type="project" value="UniProtKB-KW"/>
</dbReference>
<keyword evidence="4" id="KW-1185">Reference proteome</keyword>
<sequence>TLNVFKACLKSKSVKRVVFTSSISTLTAKEYITGNWRSVVDESCQTPVDHVWNTKASGWIYVLTKRLTEEAAFKFANENHIDLVSVITSTVAGPSLTLDVPSSIRVLLSPITGEPETFRILSAVNARIGSIALVHIEDICSAHIFLMEHAKAEGRYICCAQNCQMSKLVEHLAGEYPCSNIRSVEKEENLVPHEISSRKLRDLGFNYKHGLQDIIHETITSCLEYGFLPPAK</sequence>
<keyword evidence="1" id="KW-0521">NADP</keyword>
<dbReference type="PANTHER" id="PTHR10366">
    <property type="entry name" value="NAD DEPENDENT EPIMERASE/DEHYDRATASE"/>
    <property type="match status" value="1"/>
</dbReference>
<gene>
    <name evidence="5" type="primary">LOC108992005</name>
</gene>
<evidence type="ECO:0000256" key="1">
    <source>
        <dbReference type="ARBA" id="ARBA00022857"/>
    </source>
</evidence>